<feature type="transmembrane region" description="Helical" evidence="10">
    <location>
        <begin position="68"/>
        <end position="92"/>
    </location>
</feature>
<comment type="subcellular location">
    <subcellularLocation>
        <location evidence="1">Cell membrane</location>
        <topology evidence="1">Multi-pass membrane protein</topology>
    </subcellularLocation>
</comment>
<dbReference type="InterPro" id="IPR051327">
    <property type="entry name" value="MATE_MepA_subfamily"/>
</dbReference>
<keyword evidence="5" id="KW-1003">Cell membrane</keyword>
<evidence type="ECO:0000256" key="7">
    <source>
        <dbReference type="ARBA" id="ARBA00022989"/>
    </source>
</evidence>
<dbReference type="PANTHER" id="PTHR43823:SF3">
    <property type="entry name" value="MULTIDRUG EXPORT PROTEIN MEPA"/>
    <property type="match status" value="1"/>
</dbReference>
<dbReference type="PIRSF" id="PIRSF006603">
    <property type="entry name" value="DinF"/>
    <property type="match status" value="1"/>
</dbReference>
<evidence type="ECO:0000256" key="5">
    <source>
        <dbReference type="ARBA" id="ARBA00022475"/>
    </source>
</evidence>
<evidence type="ECO:0000256" key="4">
    <source>
        <dbReference type="ARBA" id="ARBA00022448"/>
    </source>
</evidence>
<evidence type="ECO:0000256" key="10">
    <source>
        <dbReference type="SAM" id="Phobius"/>
    </source>
</evidence>
<feature type="transmembrane region" description="Helical" evidence="10">
    <location>
        <begin position="149"/>
        <end position="170"/>
    </location>
</feature>
<keyword evidence="6 10" id="KW-0812">Transmembrane</keyword>
<organism evidence="11 12">
    <name type="scientific">Lachnospira hominis</name>
    <name type="common">ex Liu et al. 2021</name>
    <dbReference type="NCBI Taxonomy" id="2763051"/>
    <lineage>
        <taxon>Bacteria</taxon>
        <taxon>Bacillati</taxon>
        <taxon>Bacillota</taxon>
        <taxon>Clostridia</taxon>
        <taxon>Lachnospirales</taxon>
        <taxon>Lachnospiraceae</taxon>
        <taxon>Lachnospira</taxon>
    </lineage>
</organism>
<evidence type="ECO:0000256" key="8">
    <source>
        <dbReference type="ARBA" id="ARBA00023136"/>
    </source>
</evidence>
<evidence type="ECO:0000256" key="1">
    <source>
        <dbReference type="ARBA" id="ARBA00004651"/>
    </source>
</evidence>
<evidence type="ECO:0000313" key="11">
    <source>
        <dbReference type="EMBL" id="MBC5680756.1"/>
    </source>
</evidence>
<reference evidence="11 12" key="1">
    <citation type="submission" date="2020-08" db="EMBL/GenBank/DDBJ databases">
        <title>Genome public.</title>
        <authorList>
            <person name="Liu C."/>
            <person name="Sun Q."/>
        </authorList>
    </citation>
    <scope>NUCLEOTIDE SEQUENCE [LARGE SCALE GENOMIC DNA]</scope>
    <source>
        <strain evidence="11 12">NSJ-43</strain>
    </source>
</reference>
<comment type="similarity">
    <text evidence="2">Belongs to the multi antimicrobial extrusion (MATE) (TC 2.A.66.1) family. MepA subfamily.</text>
</comment>
<keyword evidence="9" id="KW-0046">Antibiotic resistance</keyword>
<feature type="transmembrane region" description="Helical" evidence="10">
    <location>
        <begin position="402"/>
        <end position="421"/>
    </location>
</feature>
<keyword evidence="12" id="KW-1185">Reference proteome</keyword>
<dbReference type="InterPro" id="IPR048279">
    <property type="entry name" value="MdtK-like"/>
</dbReference>
<keyword evidence="8 10" id="KW-0472">Membrane</keyword>
<feature type="transmembrane region" description="Helical" evidence="10">
    <location>
        <begin position="209"/>
        <end position="229"/>
    </location>
</feature>
<feature type="transmembrane region" description="Helical" evidence="10">
    <location>
        <begin position="182"/>
        <end position="203"/>
    </location>
</feature>
<feature type="transmembrane region" description="Helical" evidence="10">
    <location>
        <begin position="112"/>
        <end position="129"/>
    </location>
</feature>
<dbReference type="CDD" id="cd13143">
    <property type="entry name" value="MATE_MepA_like"/>
    <property type="match status" value="1"/>
</dbReference>
<dbReference type="InterPro" id="IPR002528">
    <property type="entry name" value="MATE_fam"/>
</dbReference>
<evidence type="ECO:0000256" key="3">
    <source>
        <dbReference type="ARBA" id="ARBA00022106"/>
    </source>
</evidence>
<dbReference type="InterPro" id="IPR045070">
    <property type="entry name" value="MATE_MepA-like"/>
</dbReference>
<dbReference type="EMBL" id="JACOPD010000004">
    <property type="protein sequence ID" value="MBC5680756.1"/>
    <property type="molecule type" value="Genomic_DNA"/>
</dbReference>
<feature type="transmembrane region" description="Helical" evidence="10">
    <location>
        <begin position="28"/>
        <end position="48"/>
    </location>
</feature>
<feature type="transmembrane region" description="Helical" evidence="10">
    <location>
        <begin position="441"/>
        <end position="459"/>
    </location>
</feature>
<dbReference type="Pfam" id="PF01554">
    <property type="entry name" value="MatE"/>
    <property type="match status" value="2"/>
</dbReference>
<dbReference type="PANTHER" id="PTHR43823">
    <property type="entry name" value="SPORULATION PROTEIN YKVU"/>
    <property type="match status" value="1"/>
</dbReference>
<name>A0ABR7FZY3_9FIRM</name>
<evidence type="ECO:0000256" key="6">
    <source>
        <dbReference type="ARBA" id="ARBA00022692"/>
    </source>
</evidence>
<dbReference type="NCBIfam" id="TIGR00797">
    <property type="entry name" value="matE"/>
    <property type="match status" value="1"/>
</dbReference>
<evidence type="ECO:0000256" key="9">
    <source>
        <dbReference type="ARBA" id="ARBA00023251"/>
    </source>
</evidence>
<keyword evidence="4" id="KW-0813">Transport</keyword>
<evidence type="ECO:0000313" key="12">
    <source>
        <dbReference type="Proteomes" id="UP000628463"/>
    </source>
</evidence>
<feature type="transmembrane region" description="Helical" evidence="10">
    <location>
        <begin position="364"/>
        <end position="381"/>
    </location>
</feature>
<accession>A0ABR7FZY3</accession>
<comment type="caution">
    <text evidence="11">The sequence shown here is derived from an EMBL/GenBank/DDBJ whole genome shotgun (WGS) entry which is preliminary data.</text>
</comment>
<evidence type="ECO:0000256" key="2">
    <source>
        <dbReference type="ARBA" id="ARBA00008417"/>
    </source>
</evidence>
<protein>
    <recommendedName>
        <fullName evidence="3">Multidrug export protein MepA</fullName>
    </recommendedName>
</protein>
<proteinExistence type="inferred from homology"/>
<dbReference type="Proteomes" id="UP000628463">
    <property type="component" value="Unassembled WGS sequence"/>
</dbReference>
<dbReference type="RefSeq" id="WP_186836724.1">
    <property type="nucleotide sequence ID" value="NZ_JACOPD010000004.1"/>
</dbReference>
<feature type="transmembrane region" description="Helical" evidence="10">
    <location>
        <begin position="332"/>
        <end position="352"/>
    </location>
</feature>
<sequence>MESRVIMSDINNAKKENDFSKGSIIGHMLRLAGPMTLAQLVNVLYNIIDRIFIGKIPNDATNALTGLGVAFPICTVTIAFANLVGMGGAPLFSIERGKGNEDEAKKLLGNSFSLLIILGLLTGVTGLIFKKPLLYLLGASSATFDYANQYITIYLCGTIFVMSSLGLNSFINAQGFARTGMLTVSIGAACNLILDPVFIFILGMGVKGAALATIISQFIAALWTFTFLTGKKTIIKIEKDCLIPNFKRTMKIFGLGLSGFTMSITNSAVQMVNNAVLSVWGGDLYIGAMTVINSIREVVHMPVQGISNSSQPIISFNYGAGEPERVKKAIRYMSFALLIYTVSAWILVMLFSKPLILLFNDNPALMNVTVTSMHIYFQGFFMMSFQFAGQSTFTALGRSKQAVFFSLFRKVVIVIPLIYILPHIGNLGVNGVFMAEPVSNFIGGIACFTTMYFTVYRKLSTNIVKK</sequence>
<gene>
    <name evidence="11" type="ORF">H8S01_07265</name>
</gene>
<keyword evidence="7 10" id="KW-1133">Transmembrane helix</keyword>